<dbReference type="InterPro" id="IPR036047">
    <property type="entry name" value="F-box-like_dom_sf"/>
</dbReference>
<dbReference type="AlphaFoldDB" id="A0A5D3B6H0"/>
<feature type="domain" description="F-box" evidence="2">
    <location>
        <begin position="126"/>
        <end position="172"/>
    </location>
</feature>
<reference evidence="3 4" key="1">
    <citation type="submission" date="2017-05" db="EMBL/GenBank/DDBJ databases">
        <title>The Genome Sequence of Tsuchiyaea wingfieldii DSM 27421.</title>
        <authorList>
            <person name="Cuomo C."/>
            <person name="Passer A."/>
            <person name="Billmyre B."/>
            <person name="Heitman J."/>
        </authorList>
    </citation>
    <scope>NUCLEOTIDE SEQUENCE [LARGE SCALE GENOMIC DNA]</scope>
    <source>
        <strain evidence="3 4">DSM 27421</strain>
    </source>
</reference>
<dbReference type="PROSITE" id="PS50181">
    <property type="entry name" value="FBOX"/>
    <property type="match status" value="1"/>
</dbReference>
<feature type="region of interest" description="Disordered" evidence="1">
    <location>
        <begin position="66"/>
        <end position="86"/>
    </location>
</feature>
<organism evidence="3 4">
    <name type="scientific">Cryptococcus floricola</name>
    <dbReference type="NCBI Taxonomy" id="2591691"/>
    <lineage>
        <taxon>Eukaryota</taxon>
        <taxon>Fungi</taxon>
        <taxon>Dikarya</taxon>
        <taxon>Basidiomycota</taxon>
        <taxon>Agaricomycotina</taxon>
        <taxon>Tremellomycetes</taxon>
        <taxon>Tremellales</taxon>
        <taxon>Cryptococcaceae</taxon>
        <taxon>Cryptococcus</taxon>
    </lineage>
</organism>
<dbReference type="InterPro" id="IPR001810">
    <property type="entry name" value="F-box_dom"/>
</dbReference>
<dbReference type="Gene3D" id="3.80.10.10">
    <property type="entry name" value="Ribonuclease Inhibitor"/>
    <property type="match status" value="1"/>
</dbReference>
<evidence type="ECO:0000259" key="2">
    <source>
        <dbReference type="PROSITE" id="PS50181"/>
    </source>
</evidence>
<keyword evidence="4" id="KW-1185">Reference proteome</keyword>
<dbReference type="Proteomes" id="UP000322245">
    <property type="component" value="Unassembled WGS sequence"/>
</dbReference>
<evidence type="ECO:0000256" key="1">
    <source>
        <dbReference type="SAM" id="MobiDB-lite"/>
    </source>
</evidence>
<dbReference type="Pfam" id="PF12937">
    <property type="entry name" value="F-box-like"/>
    <property type="match status" value="1"/>
</dbReference>
<gene>
    <name evidence="3" type="ORF">B9479_001074</name>
</gene>
<feature type="compositionally biased region" description="Basic and acidic residues" evidence="1">
    <location>
        <begin position="74"/>
        <end position="84"/>
    </location>
</feature>
<protein>
    <recommendedName>
        <fullName evidence="2">F-box domain-containing protein</fullName>
    </recommendedName>
</protein>
<accession>A0A5D3B6H0</accession>
<evidence type="ECO:0000313" key="4">
    <source>
        <dbReference type="Proteomes" id="UP000322245"/>
    </source>
</evidence>
<name>A0A5D3B6H0_9TREE</name>
<sequence length="557" mass="63703">MHPTPHNNESRDINPFRRALRHPPPYVPRKPRPSSPHYMPCFPSPEYPENLLRDWPWDWDDTTSPDSSPYMSSHSDETSHEVDSTVRQQSKLESMLLAALDELYVVQMFEDLICQPTSPRSEHRPTKSLLDLPNELLMMTFDCLPVDEIVSLRSTCKLFAELTKSSALYRSVLVDQFPWASDDPQGVSVPRFYTEYILPNIRHLTVILPDNGSNTIPHRGMFQAMDCQDGVCTPAFIYTFLNAIPWNQLKTLIFPRSGSLVILDIWAKLLAQQTHLRTVNLSGACLDTDCMELLSAMNRLEHLDLSGVLAVDGWEDLTEAFVHSEAWKAIRYMDHSACVNIDKLMFKEFLKSLPVSLRYLDLSALPWVDSAMLEGVRVWGRRDGDGPREGPVQLRWIGLRGTMVSEVDLCTLNAQWTKSKLQGMESLSGGAIKALQLKEQEIVDRYNLELLQVDHAFTALFNGAHSAYDIHHGRRDIGHCLSMITALIERIEHIGSYVILEGFTEEAEQMIRSRVKEDATRDLRVWTDRGAVLNWRYERWNYACRLGEFLSNVAKLD</sequence>
<dbReference type="EMBL" id="NIDF01000006">
    <property type="protein sequence ID" value="TYJ58249.1"/>
    <property type="molecule type" value="Genomic_DNA"/>
</dbReference>
<comment type="caution">
    <text evidence="3">The sequence shown here is derived from an EMBL/GenBank/DDBJ whole genome shotgun (WGS) entry which is preliminary data.</text>
</comment>
<dbReference type="SUPFAM" id="SSF81383">
    <property type="entry name" value="F-box domain"/>
    <property type="match status" value="1"/>
</dbReference>
<dbReference type="InterPro" id="IPR032675">
    <property type="entry name" value="LRR_dom_sf"/>
</dbReference>
<dbReference type="SUPFAM" id="SSF52047">
    <property type="entry name" value="RNI-like"/>
    <property type="match status" value="1"/>
</dbReference>
<feature type="region of interest" description="Disordered" evidence="1">
    <location>
        <begin position="1"/>
        <end position="37"/>
    </location>
</feature>
<evidence type="ECO:0000313" key="3">
    <source>
        <dbReference type="EMBL" id="TYJ58249.1"/>
    </source>
</evidence>
<proteinExistence type="predicted"/>